<comment type="caution">
    <text evidence="2">The sequence shown here is derived from an EMBL/GenBank/DDBJ whole genome shotgun (WGS) entry which is preliminary data.</text>
</comment>
<dbReference type="Pfam" id="PF13174">
    <property type="entry name" value="TPR_6"/>
    <property type="match status" value="1"/>
</dbReference>
<feature type="repeat" description="TPR" evidence="1">
    <location>
        <begin position="144"/>
        <end position="177"/>
    </location>
</feature>
<evidence type="ECO:0000313" key="3">
    <source>
        <dbReference type="Proteomes" id="UP000050465"/>
    </source>
</evidence>
<organism evidence="2 3">
    <name type="scientific">Phormidesmis priestleyi Ana</name>
    <dbReference type="NCBI Taxonomy" id="1666911"/>
    <lineage>
        <taxon>Bacteria</taxon>
        <taxon>Bacillati</taxon>
        <taxon>Cyanobacteriota</taxon>
        <taxon>Cyanophyceae</taxon>
        <taxon>Leptolyngbyales</taxon>
        <taxon>Leptolyngbyaceae</taxon>
        <taxon>Phormidesmis</taxon>
    </lineage>
</organism>
<proteinExistence type="predicted"/>
<protein>
    <submittedName>
        <fullName evidence="2">TPR repeat</fullName>
    </submittedName>
</protein>
<name>A0A0P7ZRL2_9CYAN</name>
<dbReference type="InterPro" id="IPR006597">
    <property type="entry name" value="Sel1-like"/>
</dbReference>
<dbReference type="InterPro" id="IPR029063">
    <property type="entry name" value="SAM-dependent_MTases_sf"/>
</dbReference>
<dbReference type="EMBL" id="LJZR01000008">
    <property type="protein sequence ID" value="KPQ36061.1"/>
    <property type="molecule type" value="Genomic_DNA"/>
</dbReference>
<reference evidence="2 3" key="1">
    <citation type="submission" date="2015-09" db="EMBL/GenBank/DDBJ databases">
        <title>Identification and resolution of microdiversity through metagenomic sequencing of parallel consortia.</title>
        <authorList>
            <person name="Nelson W.C."/>
            <person name="Romine M.F."/>
            <person name="Lindemann S.R."/>
        </authorList>
    </citation>
    <scope>NUCLEOTIDE SEQUENCE [LARGE SCALE GENOMIC DNA]</scope>
    <source>
        <strain evidence="2">Ana</strain>
    </source>
</reference>
<dbReference type="PANTHER" id="PTHR12558:SF13">
    <property type="entry name" value="CELL DIVISION CYCLE PROTEIN 27 HOMOLOG"/>
    <property type="match status" value="1"/>
</dbReference>
<dbReference type="PROSITE" id="PS50005">
    <property type="entry name" value="TPR"/>
    <property type="match status" value="4"/>
</dbReference>
<dbReference type="SMART" id="SM00028">
    <property type="entry name" value="TPR"/>
    <property type="match status" value="7"/>
</dbReference>
<dbReference type="Gene3D" id="1.25.40.10">
    <property type="entry name" value="Tetratricopeptide repeat domain"/>
    <property type="match status" value="1"/>
</dbReference>
<dbReference type="Pfam" id="PF13181">
    <property type="entry name" value="TPR_8"/>
    <property type="match status" value="1"/>
</dbReference>
<sequence>MATMMQDLTEALATCETLLPLSDAPAPALEDNRPHSISWTEACQTVGNILTSMGFVVEAFPWRSMALDLTPDITQFYAESGRIYGECEVWDRAIYYWQRTLENKPDDLSVRQRLAKAYNQIGDYRSESKVINEVLEIRPDAATADGHLQLGWVMQKQGQIEQAKLCFQRAIEQNDSLSAAYYALGDLLLRQGQKEKAIELFEQFVEQLATEDPEKAMAHYRLGRAYRQAQQFEQAVTHFRLALEINDHLHWAYMGLMNVLMQLGQWDEVIKTCQVIIQTVEAFPWAYCFMGNALSKKGDSSAAAAAHQQSFRLRGWQRCADQEYEFGQTWFSENIPIWESHMAQFNEPGVWRDPMHVLSLGSSDSSSLCWLADQVLRHPGDQLTCITPAIPPDLQKTVAKLLQSTDASGQVSDKVIFSVGDISHQLSVLSKELSEALDRPAPAEVEAKVDAGVEIEVEAFEIIYIQSDEKQGDYIKAIATQAWPLLKPSGLMIFKDYQWRHPQDPDQASRVGIDAFIASVTDEVEILNQSHQLILKKAPAFNASR</sequence>
<dbReference type="InterPro" id="IPR019734">
    <property type="entry name" value="TPR_rpt"/>
</dbReference>
<feature type="repeat" description="TPR" evidence="1">
    <location>
        <begin position="74"/>
        <end position="107"/>
    </location>
</feature>
<dbReference type="Gene3D" id="3.40.50.150">
    <property type="entry name" value="Vaccinia Virus protein VP39"/>
    <property type="match status" value="1"/>
</dbReference>
<evidence type="ECO:0000256" key="1">
    <source>
        <dbReference type="PROSITE-ProRule" id="PRU00339"/>
    </source>
</evidence>
<dbReference type="PROSITE" id="PS50293">
    <property type="entry name" value="TPR_REGION"/>
    <property type="match status" value="1"/>
</dbReference>
<dbReference type="PANTHER" id="PTHR12558">
    <property type="entry name" value="CELL DIVISION CYCLE 16,23,27"/>
    <property type="match status" value="1"/>
</dbReference>
<dbReference type="SUPFAM" id="SSF48452">
    <property type="entry name" value="TPR-like"/>
    <property type="match status" value="1"/>
</dbReference>
<dbReference type="Proteomes" id="UP000050465">
    <property type="component" value="Unassembled WGS sequence"/>
</dbReference>
<feature type="repeat" description="TPR" evidence="1">
    <location>
        <begin position="178"/>
        <end position="211"/>
    </location>
</feature>
<dbReference type="SMART" id="SM00671">
    <property type="entry name" value="SEL1"/>
    <property type="match status" value="3"/>
</dbReference>
<gene>
    <name evidence="2" type="ORF">HLUCCA11_07570</name>
</gene>
<dbReference type="Pfam" id="PF13424">
    <property type="entry name" value="TPR_12"/>
    <property type="match status" value="1"/>
</dbReference>
<dbReference type="AlphaFoldDB" id="A0A0P7ZRL2"/>
<dbReference type="InterPro" id="IPR011990">
    <property type="entry name" value="TPR-like_helical_dom_sf"/>
</dbReference>
<accession>A0A0P7ZRL2</accession>
<dbReference type="STRING" id="1666911.HLUCCA11_07570"/>
<evidence type="ECO:0000313" key="2">
    <source>
        <dbReference type="EMBL" id="KPQ36061.1"/>
    </source>
</evidence>
<feature type="repeat" description="TPR" evidence="1">
    <location>
        <begin position="216"/>
        <end position="249"/>
    </location>
</feature>
<keyword evidence="1" id="KW-0802">TPR repeat</keyword>